<evidence type="ECO:0000313" key="1">
    <source>
        <dbReference type="EMBL" id="MBP2414257.1"/>
    </source>
</evidence>
<dbReference type="EMBL" id="JAGIOI010000001">
    <property type="protein sequence ID" value="MBP2414257.1"/>
    <property type="molecule type" value="Genomic_DNA"/>
</dbReference>
<dbReference type="Proteomes" id="UP000711614">
    <property type="component" value="Unassembled WGS sequence"/>
</dbReference>
<sequence length="65" mass="7524">MTYSDGDREELDEFFETESEAEEFGLEQVSNFYSGGEVLHLSNPGDYPAPREEVEADYEVFEFED</sequence>
<evidence type="ECO:0000313" key="2">
    <source>
        <dbReference type="Proteomes" id="UP000711614"/>
    </source>
</evidence>
<name>A0ABS4YZP4_9MICC</name>
<comment type="caution">
    <text evidence="1">The sequence shown here is derived from an EMBL/GenBank/DDBJ whole genome shotgun (WGS) entry which is preliminary data.</text>
</comment>
<dbReference type="RefSeq" id="WP_209681995.1">
    <property type="nucleotide sequence ID" value="NZ_JAGIOI010000001.1"/>
</dbReference>
<reference evidence="1 2" key="1">
    <citation type="submission" date="2021-03" db="EMBL/GenBank/DDBJ databases">
        <title>Sequencing the genomes of 1000 actinobacteria strains.</title>
        <authorList>
            <person name="Klenk H.-P."/>
        </authorList>
    </citation>
    <scope>NUCLEOTIDE SEQUENCE [LARGE SCALE GENOMIC DNA]</scope>
    <source>
        <strain evidence="1 2">DSM 16005</strain>
    </source>
</reference>
<keyword evidence="2" id="KW-1185">Reference proteome</keyword>
<gene>
    <name evidence="1" type="ORF">JOF48_003056</name>
</gene>
<accession>A0ABS4YZP4</accession>
<protein>
    <submittedName>
        <fullName evidence="1">Uncharacterized protein</fullName>
    </submittedName>
</protein>
<organism evidence="1 2">
    <name type="scientific">Arthrobacter stackebrandtii</name>
    <dbReference type="NCBI Taxonomy" id="272161"/>
    <lineage>
        <taxon>Bacteria</taxon>
        <taxon>Bacillati</taxon>
        <taxon>Actinomycetota</taxon>
        <taxon>Actinomycetes</taxon>
        <taxon>Micrococcales</taxon>
        <taxon>Micrococcaceae</taxon>
        <taxon>Arthrobacter</taxon>
    </lineage>
</organism>
<proteinExistence type="predicted"/>